<keyword evidence="1" id="KW-0812">Transmembrane</keyword>
<keyword evidence="3" id="KW-1185">Reference proteome</keyword>
<protein>
    <submittedName>
        <fullName evidence="2">Uncharacterized protein</fullName>
    </submittedName>
</protein>
<organism evidence="2 3">
    <name type="scientific">Trifolium medium</name>
    <dbReference type="NCBI Taxonomy" id="97028"/>
    <lineage>
        <taxon>Eukaryota</taxon>
        <taxon>Viridiplantae</taxon>
        <taxon>Streptophyta</taxon>
        <taxon>Embryophyta</taxon>
        <taxon>Tracheophyta</taxon>
        <taxon>Spermatophyta</taxon>
        <taxon>Magnoliopsida</taxon>
        <taxon>eudicotyledons</taxon>
        <taxon>Gunneridae</taxon>
        <taxon>Pentapetalae</taxon>
        <taxon>rosids</taxon>
        <taxon>fabids</taxon>
        <taxon>Fabales</taxon>
        <taxon>Fabaceae</taxon>
        <taxon>Papilionoideae</taxon>
        <taxon>50 kb inversion clade</taxon>
        <taxon>NPAAA clade</taxon>
        <taxon>Hologalegina</taxon>
        <taxon>IRL clade</taxon>
        <taxon>Trifolieae</taxon>
        <taxon>Trifolium</taxon>
    </lineage>
</organism>
<evidence type="ECO:0000313" key="2">
    <source>
        <dbReference type="EMBL" id="MCI62229.1"/>
    </source>
</evidence>
<reference evidence="2 3" key="1">
    <citation type="journal article" date="2018" name="Front. Plant Sci.">
        <title>Red Clover (Trifolium pratense) and Zigzag Clover (T. medium) - A Picture of Genomic Similarities and Differences.</title>
        <authorList>
            <person name="Dluhosova J."/>
            <person name="Istvanek J."/>
            <person name="Nedelnik J."/>
            <person name="Repkova J."/>
        </authorList>
    </citation>
    <scope>NUCLEOTIDE SEQUENCE [LARGE SCALE GENOMIC DNA]</scope>
    <source>
        <strain evidence="3">cv. 10/8</strain>
        <tissue evidence="2">Leaf</tissue>
    </source>
</reference>
<dbReference type="EMBL" id="LXQA010615265">
    <property type="protein sequence ID" value="MCI62229.1"/>
    <property type="molecule type" value="Genomic_DNA"/>
</dbReference>
<dbReference type="AlphaFoldDB" id="A0A392TM27"/>
<accession>A0A392TM27</accession>
<keyword evidence="1" id="KW-1133">Transmembrane helix</keyword>
<evidence type="ECO:0000256" key="1">
    <source>
        <dbReference type="SAM" id="Phobius"/>
    </source>
</evidence>
<evidence type="ECO:0000313" key="3">
    <source>
        <dbReference type="Proteomes" id="UP000265520"/>
    </source>
</evidence>
<keyword evidence="1" id="KW-0472">Membrane</keyword>
<feature type="transmembrane region" description="Helical" evidence="1">
    <location>
        <begin position="29"/>
        <end position="47"/>
    </location>
</feature>
<proteinExistence type="predicted"/>
<comment type="caution">
    <text evidence="2">The sequence shown here is derived from an EMBL/GenBank/DDBJ whole genome shotgun (WGS) entry which is preliminary data.</text>
</comment>
<dbReference type="Proteomes" id="UP000265520">
    <property type="component" value="Unassembled WGS sequence"/>
</dbReference>
<feature type="non-terminal residue" evidence="2">
    <location>
        <position position="1"/>
    </location>
</feature>
<sequence length="48" mass="5247">DAAQSSYGGVRLLVRWFVVEKGTCKTVSLFHFVSCALVSSLLVLCAVW</sequence>
<name>A0A392TM27_9FABA</name>